<dbReference type="GO" id="GO:0004176">
    <property type="term" value="F:ATP-dependent peptidase activity"/>
    <property type="evidence" value="ECO:0007669"/>
    <property type="project" value="TreeGrafter"/>
</dbReference>
<evidence type="ECO:0000256" key="3">
    <source>
        <dbReference type="ARBA" id="ARBA00022825"/>
    </source>
</evidence>
<evidence type="ECO:0000256" key="4">
    <source>
        <dbReference type="SAM" id="MobiDB-lite"/>
    </source>
</evidence>
<dbReference type="EMBL" id="VUMI01000038">
    <property type="protein sequence ID" value="MSS90432.1"/>
    <property type="molecule type" value="Genomic_DNA"/>
</dbReference>
<dbReference type="GO" id="GO:0051117">
    <property type="term" value="F:ATPase binding"/>
    <property type="evidence" value="ECO:0007669"/>
    <property type="project" value="TreeGrafter"/>
</dbReference>
<evidence type="ECO:0000256" key="2">
    <source>
        <dbReference type="ARBA" id="ARBA00022801"/>
    </source>
</evidence>
<keyword evidence="1 5" id="KW-0645">Protease</keyword>
<gene>
    <name evidence="5" type="ORF">FYJ45_19755</name>
</gene>
<keyword evidence="3" id="KW-0720">Serine protease</keyword>
<sequence>MKQNSIKILAGPAPSGQTAPRFWNVISNDGDAEITIYGEIVSHRPTNWFTGEPEDGLYTSPEGFLEDLATIKDAANITVRINSVGGDVYTAIGIANRLKELKGNTVAIIDGIAASAATVVAMGCDTIKAYNGSMFMIHEALTELYGAYNHKALLLVNKRLEAANSAVAEQYHGKTGIEIDKIRSQMAAEKWMTGREALEEGWIDEVIDGDDPSMSITKDGSTLTVNGLSMSAKGFDHIPESVPVVKATTQPSATPAPGASARQAKDANKNTNPKEVHKMTLEELQNQEPELVQQIRAQAHDEAVSAAITSERERLRGISEIAAAVGDQDMINEAMYGEKACTASELALRVMQRDAQKGQQHVADTQADFQASGAAGVTATPNAGNPEPQKPEGETEMSEEDAIAMILGTPTNKAKED</sequence>
<organism evidence="5 6">
    <name type="scientific">Eisenbergiella porci</name>
    <dbReference type="NCBI Taxonomy" id="2652274"/>
    <lineage>
        <taxon>Bacteria</taxon>
        <taxon>Bacillati</taxon>
        <taxon>Bacillota</taxon>
        <taxon>Clostridia</taxon>
        <taxon>Lachnospirales</taxon>
        <taxon>Lachnospiraceae</taxon>
        <taxon>Eisenbergiella</taxon>
    </lineage>
</organism>
<dbReference type="GeneID" id="86055270"/>
<dbReference type="InterPro" id="IPR023562">
    <property type="entry name" value="ClpP/TepA"/>
</dbReference>
<dbReference type="AlphaFoldDB" id="A0A6N7W788"/>
<dbReference type="Proteomes" id="UP000436047">
    <property type="component" value="Unassembled WGS sequence"/>
</dbReference>
<dbReference type="PANTHER" id="PTHR10381:SF70">
    <property type="entry name" value="ATP-DEPENDENT CLP PROTEASE PROTEOLYTIC SUBUNIT"/>
    <property type="match status" value="1"/>
</dbReference>
<dbReference type="SUPFAM" id="SSF52096">
    <property type="entry name" value="ClpP/crotonase"/>
    <property type="match status" value="1"/>
</dbReference>
<dbReference type="CDD" id="cd07016">
    <property type="entry name" value="S14_ClpP_1"/>
    <property type="match status" value="1"/>
</dbReference>
<name>A0A6N7W788_9FIRM</name>
<dbReference type="GO" id="GO:0009368">
    <property type="term" value="C:endopeptidase Clp complex"/>
    <property type="evidence" value="ECO:0007669"/>
    <property type="project" value="TreeGrafter"/>
</dbReference>
<comment type="caution">
    <text evidence="5">The sequence shown here is derived from an EMBL/GenBank/DDBJ whole genome shotgun (WGS) entry which is preliminary data.</text>
</comment>
<dbReference type="Pfam" id="PF00574">
    <property type="entry name" value="CLP_protease"/>
    <property type="match status" value="1"/>
</dbReference>
<dbReference type="RefSeq" id="WP_154466897.1">
    <property type="nucleotide sequence ID" value="NZ_VUMI01000038.1"/>
</dbReference>
<reference evidence="5 6" key="1">
    <citation type="submission" date="2019-08" db="EMBL/GenBank/DDBJ databases">
        <title>In-depth cultivation of the pig gut microbiome towards novel bacterial diversity and tailored functional studies.</title>
        <authorList>
            <person name="Wylensek D."/>
            <person name="Hitch T.C.A."/>
            <person name="Clavel T."/>
        </authorList>
    </citation>
    <scope>NUCLEOTIDE SEQUENCE [LARGE SCALE GENOMIC DNA]</scope>
    <source>
        <strain evidence="5 6">WCA-389-WT-23B</strain>
    </source>
</reference>
<protein>
    <submittedName>
        <fullName evidence="5">Clp protease ClpP</fullName>
    </submittedName>
</protein>
<dbReference type="InterPro" id="IPR029045">
    <property type="entry name" value="ClpP/crotonase-like_dom_sf"/>
</dbReference>
<feature type="region of interest" description="Disordered" evidence="4">
    <location>
        <begin position="249"/>
        <end position="271"/>
    </location>
</feature>
<keyword evidence="6" id="KW-1185">Reference proteome</keyword>
<accession>A0A6N7W788</accession>
<dbReference type="GO" id="GO:0006515">
    <property type="term" value="P:protein quality control for misfolded or incompletely synthesized proteins"/>
    <property type="evidence" value="ECO:0007669"/>
    <property type="project" value="TreeGrafter"/>
</dbReference>
<evidence type="ECO:0000313" key="5">
    <source>
        <dbReference type="EMBL" id="MSS90432.1"/>
    </source>
</evidence>
<evidence type="ECO:0000256" key="1">
    <source>
        <dbReference type="ARBA" id="ARBA00022670"/>
    </source>
</evidence>
<proteinExistence type="predicted"/>
<dbReference type="NCBIfam" id="NF045542">
    <property type="entry name" value="Clp_rel_HeadMat"/>
    <property type="match status" value="1"/>
</dbReference>
<dbReference type="GO" id="GO:0004252">
    <property type="term" value="F:serine-type endopeptidase activity"/>
    <property type="evidence" value="ECO:0007669"/>
    <property type="project" value="TreeGrafter"/>
</dbReference>
<keyword evidence="2" id="KW-0378">Hydrolase</keyword>
<dbReference type="PANTHER" id="PTHR10381">
    <property type="entry name" value="ATP-DEPENDENT CLP PROTEASE PROTEOLYTIC SUBUNIT"/>
    <property type="match status" value="1"/>
</dbReference>
<feature type="region of interest" description="Disordered" evidence="4">
    <location>
        <begin position="371"/>
        <end position="417"/>
    </location>
</feature>
<dbReference type="Gene3D" id="3.90.226.10">
    <property type="entry name" value="2-enoyl-CoA Hydratase, Chain A, domain 1"/>
    <property type="match status" value="1"/>
</dbReference>
<evidence type="ECO:0000313" key="6">
    <source>
        <dbReference type="Proteomes" id="UP000436047"/>
    </source>
</evidence>